<evidence type="ECO:0000313" key="12">
    <source>
        <dbReference type="EMBL" id="AHK71961.1"/>
    </source>
</evidence>
<protein>
    <recommendedName>
        <fullName evidence="10">Glutamate--cysteine ligase</fullName>
        <ecNumber evidence="10">6.3.2.2</ecNumber>
    </recommendedName>
</protein>
<dbReference type="Gene3D" id="3.30.590.20">
    <property type="match status" value="1"/>
</dbReference>
<dbReference type="GO" id="GO:0005524">
    <property type="term" value="F:ATP binding"/>
    <property type="evidence" value="ECO:0007669"/>
    <property type="project" value="UniProtKB-UniRule"/>
</dbReference>
<dbReference type="PIRSF" id="PIRSF017901">
    <property type="entry name" value="GCL"/>
    <property type="match status" value="1"/>
</dbReference>
<organism evidence="12 13">
    <name type="scientific">Gluconobacter oxydans DSM 3504</name>
    <dbReference type="NCBI Taxonomy" id="1288313"/>
    <lineage>
        <taxon>Bacteria</taxon>
        <taxon>Pseudomonadati</taxon>
        <taxon>Pseudomonadota</taxon>
        <taxon>Alphaproteobacteria</taxon>
        <taxon>Acetobacterales</taxon>
        <taxon>Acetobacteraceae</taxon>
        <taxon>Gluconobacter</taxon>
    </lineage>
</organism>
<evidence type="ECO:0000256" key="8">
    <source>
        <dbReference type="ARBA" id="ARBA00022946"/>
    </source>
</evidence>
<dbReference type="PANTHER" id="PTHR34378">
    <property type="entry name" value="GLUTAMATE--CYSTEINE LIGASE, CHLOROPLASTIC"/>
    <property type="match status" value="1"/>
</dbReference>
<name>A0A067Z4H1_GLUOY</name>
<dbReference type="AlphaFoldDB" id="A0A067Z4H1"/>
<evidence type="ECO:0000256" key="5">
    <source>
        <dbReference type="ARBA" id="ARBA00022684"/>
    </source>
</evidence>
<comment type="catalytic activity">
    <reaction evidence="10">
        <text>L-cysteine + L-glutamate + ATP = gamma-L-glutamyl-L-cysteine + ADP + phosphate + H(+)</text>
        <dbReference type="Rhea" id="RHEA:13285"/>
        <dbReference type="ChEBI" id="CHEBI:15378"/>
        <dbReference type="ChEBI" id="CHEBI:29985"/>
        <dbReference type="ChEBI" id="CHEBI:30616"/>
        <dbReference type="ChEBI" id="CHEBI:35235"/>
        <dbReference type="ChEBI" id="CHEBI:43474"/>
        <dbReference type="ChEBI" id="CHEBI:58173"/>
        <dbReference type="ChEBI" id="CHEBI:456216"/>
        <dbReference type="EC" id="6.3.2.2"/>
    </reaction>
</comment>
<keyword evidence="7 10" id="KW-0067">ATP-binding</keyword>
<feature type="compositionally biased region" description="Polar residues" evidence="11">
    <location>
        <begin position="28"/>
        <end position="40"/>
    </location>
</feature>
<dbReference type="InterPro" id="IPR006336">
    <property type="entry name" value="GCS2"/>
</dbReference>
<evidence type="ECO:0000256" key="1">
    <source>
        <dbReference type="ARBA" id="ARBA00005006"/>
    </source>
</evidence>
<gene>
    <name evidence="12" type="ORF">GLS_c20900</name>
</gene>
<evidence type="ECO:0000256" key="11">
    <source>
        <dbReference type="SAM" id="MobiDB-lite"/>
    </source>
</evidence>
<comment type="pathway">
    <text evidence="1">Sulfur metabolism; glutathione biosynthesis; glutathione from L-cysteine and L-glutamate: step 1/2.</text>
</comment>
<evidence type="ECO:0000256" key="9">
    <source>
        <dbReference type="ARBA" id="ARBA00023157"/>
    </source>
</evidence>
<evidence type="ECO:0000256" key="10">
    <source>
        <dbReference type="PIRNR" id="PIRNR017901"/>
    </source>
</evidence>
<evidence type="ECO:0000256" key="6">
    <source>
        <dbReference type="ARBA" id="ARBA00022741"/>
    </source>
</evidence>
<comment type="similarity">
    <text evidence="2">Belongs to the carboxylate-amine ligase family. Glutamate--cysteine ligase type 2 subfamily.</text>
</comment>
<feature type="region of interest" description="Disordered" evidence="11">
    <location>
        <begin position="1"/>
        <end position="40"/>
    </location>
</feature>
<dbReference type="InterPro" id="IPR014746">
    <property type="entry name" value="Gln_synth/guanido_kin_cat_dom"/>
</dbReference>
<dbReference type="Pfam" id="PF04107">
    <property type="entry name" value="GCS2"/>
    <property type="match status" value="1"/>
</dbReference>
<accession>A0A067Z4H1</accession>
<keyword evidence="9" id="KW-1015">Disulfide bond</keyword>
<dbReference type="KEGG" id="goy:GLS_c20900"/>
<comment type="subunit">
    <text evidence="3">Homodimer or monomer when oxidized or reduced, respectively.</text>
</comment>
<dbReference type="GO" id="GO:0006750">
    <property type="term" value="P:glutathione biosynthetic process"/>
    <property type="evidence" value="ECO:0007669"/>
    <property type="project" value="UniProtKB-UniRule"/>
</dbReference>
<dbReference type="EMBL" id="CP004373">
    <property type="protein sequence ID" value="AHK71961.1"/>
    <property type="molecule type" value="Genomic_DNA"/>
</dbReference>
<dbReference type="SUPFAM" id="SSF55931">
    <property type="entry name" value="Glutamine synthetase/guanido kinase"/>
    <property type="match status" value="1"/>
</dbReference>
<evidence type="ECO:0000313" key="13">
    <source>
        <dbReference type="Proteomes" id="UP000031656"/>
    </source>
</evidence>
<keyword evidence="4 10" id="KW-0436">Ligase</keyword>
<dbReference type="InterPro" id="IPR035434">
    <property type="entry name" value="GCL_bact_plant"/>
</dbReference>
<keyword evidence="8" id="KW-0809">Transit peptide</keyword>
<comment type="similarity">
    <text evidence="10">Belongs to the glutamate--cysteine ligase type 2 family. EgtA subfamily.</text>
</comment>
<dbReference type="NCBIfam" id="TIGR01436">
    <property type="entry name" value="glu_cys_lig_pln"/>
    <property type="match status" value="1"/>
</dbReference>
<proteinExistence type="inferred from homology"/>
<dbReference type="HOGENOM" id="CLU_026610_1_0_5"/>
<dbReference type="PANTHER" id="PTHR34378:SF1">
    <property type="entry name" value="GLUTAMATE--CYSTEINE LIGASE, CHLOROPLASTIC"/>
    <property type="match status" value="1"/>
</dbReference>
<evidence type="ECO:0000256" key="7">
    <source>
        <dbReference type="ARBA" id="ARBA00022840"/>
    </source>
</evidence>
<evidence type="ECO:0000256" key="2">
    <source>
        <dbReference type="ARBA" id="ARBA00010253"/>
    </source>
</evidence>
<keyword evidence="6 10" id="KW-0547">Nucleotide-binding</keyword>
<dbReference type="InterPro" id="IPR011556">
    <property type="entry name" value="Glut_cys_lig_pln_type"/>
</dbReference>
<reference evidence="12 13" key="1">
    <citation type="journal article" date="2015" name="Appl. Microbiol. Biotechnol.">
        <title>The consequence of an additional NADH dehydrogenase paralog on the growth of Gluconobacter oxydans DSM3504.</title>
        <authorList>
            <person name="Kostner D."/>
            <person name="Luchterhand B."/>
            <person name="Junker A."/>
            <person name="Volland S."/>
            <person name="Daniel R."/>
            <person name="Buchs J."/>
            <person name="Liebl W."/>
            <person name="Ehrenreich A."/>
        </authorList>
    </citation>
    <scope>NUCLEOTIDE SEQUENCE [LARGE SCALE GENOMIC DNA]</scope>
    <source>
        <strain evidence="12">DSM 3504</strain>
    </source>
</reference>
<evidence type="ECO:0000256" key="3">
    <source>
        <dbReference type="ARBA" id="ARBA00011153"/>
    </source>
</evidence>
<keyword evidence="5" id="KW-0317">Glutathione biosynthesis</keyword>
<dbReference type="Proteomes" id="UP000031656">
    <property type="component" value="Chromosome"/>
</dbReference>
<sequence length="486" mass="53422">MPPEGDRTVGPATVQSLSNNEFRPRPNAMSNPGTSNTASIESRAQLVEAIARGCKPQSEWKIGTEHEKFGFVLPHAADGREPLSPPPYAPRGIGALLEKLQGPDWAPIMDGENLIGLKGQNAQAGRAISLEPAGQFELSGAPVVSLQDTEAEMQAHFDQVRGPAAELGLGFLPFGFQPLWTRDAMPWMPKSRYAIMRNYMPKVGSLGLDMMTRTCTVQVNLDFSDEADMARKMRVSLALQPVATALFANSPFVEGKANGLLSNRARIWTDTDNQRSGQPSVFFEDGFGFEQYVDWALDVPMYFVSRDGKNIDVAGCSFRRWLAGDVQEPLKGLTPTVGDFEDHLTTVFPDVRLKQFLEMRGADAGKLEMMVAQSALWVGLLYDPATLEAAEKLVREQPWSVYQQLRAEVPRLGLDAAFPGGLKPFAKRVVELAEQGLRARVRNEAGYLDPLHLIADGGPNQAQYWLDLYNGAWGQSVKPLFTEAAI</sequence>
<comment type="function">
    <text evidence="10">Catalyzes the synthesis of gamma-glutamylcysteine (gamma-GC).</text>
</comment>
<dbReference type="EC" id="6.3.2.2" evidence="10"/>
<dbReference type="GO" id="GO:0004357">
    <property type="term" value="F:glutamate-cysteine ligase activity"/>
    <property type="evidence" value="ECO:0007669"/>
    <property type="project" value="UniProtKB-UniRule"/>
</dbReference>
<evidence type="ECO:0000256" key="4">
    <source>
        <dbReference type="ARBA" id="ARBA00022598"/>
    </source>
</evidence>